<dbReference type="FunFam" id="3.40.1360.10:FF:000002">
    <property type="entry name" value="DNA primase"/>
    <property type="match status" value="1"/>
</dbReference>
<sequence length="599" mass="68687">MTDSTIEEIKNRLDIVEVLQEFIQLRKSGANFKAPCPFHNEKTPSFMVSPEKQIWHCFGCGEGGDIFGFVMKIEGVEFPEALRILAKKAGVELRREDPALQNKRTRLLDICKLTAAYYHKVLLESPKAEFVREYLKSRKIDPDAIEQFKLGYSPDSWDFLFEFLKKKEYSEEEIFLAGLTVKKEKGVGYYDRFRNRLMFPINDIHGNTVGFGARTLQKEEQGAKYINSPETLIYNKSHILYGLDQAKTSIRKEDSVIVVEGYTDCISAHQAGITNVVASSGTALTEGHLKLIKRHTSNIIMAFDRDAAGAEAAKRGIEVALMQEMNIKVLELLSGKDPDEAIKENKDAFLKAVKEAKPYLQYYFDNTFKNFDLSRVEDKKRAAAVLLPIIVKIANGIEQSHWLKELAKKIDVSEEILKERIRKTVKSPGAPVQKVTAEGSVKPISRFLKIGEELLSLLLYFPEQISLAVKELVPEYFIEQKQSFLYKNLVIYYTKKEQFNISEFQQQLFSEKNDESAAYLDILLLLGEENFSDLAELSVKQYIKERINLLKRNVISLKLKAIEQKIKVLEEQKTSQNQEEFDTLSQKFIQLTNQLRQLE</sequence>
<dbReference type="EMBL" id="PFMD01000068">
    <property type="protein sequence ID" value="PIY95769.1"/>
    <property type="molecule type" value="Genomic_DNA"/>
</dbReference>
<dbReference type="CDD" id="cd03364">
    <property type="entry name" value="TOPRIM_DnaG_primases"/>
    <property type="match status" value="1"/>
</dbReference>
<dbReference type="InterPro" id="IPR050219">
    <property type="entry name" value="DnaG_primase"/>
</dbReference>
<proteinExistence type="inferred from homology"/>
<dbReference type="Pfam" id="PF10410">
    <property type="entry name" value="DnaB_bind"/>
    <property type="match status" value="1"/>
</dbReference>
<evidence type="ECO:0000256" key="12">
    <source>
        <dbReference type="HAMAP-Rule" id="MF_00974"/>
    </source>
</evidence>
<dbReference type="InterPro" id="IPR037068">
    <property type="entry name" value="DNA_primase_core_N_sf"/>
</dbReference>
<evidence type="ECO:0000256" key="9">
    <source>
        <dbReference type="ARBA" id="ARBA00022842"/>
    </source>
</evidence>
<evidence type="ECO:0000313" key="18">
    <source>
        <dbReference type="Proteomes" id="UP000230779"/>
    </source>
</evidence>
<keyword evidence="15" id="KW-0175">Coiled coil</keyword>
<dbReference type="Gene3D" id="3.90.980.10">
    <property type="entry name" value="DNA primase, catalytic core, N-terminal domain"/>
    <property type="match status" value="1"/>
</dbReference>
<evidence type="ECO:0000256" key="7">
    <source>
        <dbReference type="ARBA" id="ARBA00022771"/>
    </source>
</evidence>
<dbReference type="GO" id="GO:0005737">
    <property type="term" value="C:cytoplasm"/>
    <property type="evidence" value="ECO:0007669"/>
    <property type="project" value="TreeGrafter"/>
</dbReference>
<dbReference type="Gene3D" id="1.10.860.10">
    <property type="entry name" value="DNAb Helicase, Chain A"/>
    <property type="match status" value="1"/>
</dbReference>
<evidence type="ECO:0000256" key="8">
    <source>
        <dbReference type="ARBA" id="ARBA00022833"/>
    </source>
</evidence>
<dbReference type="GO" id="GO:1990077">
    <property type="term" value="C:primosome complex"/>
    <property type="evidence" value="ECO:0007669"/>
    <property type="project" value="UniProtKB-KW"/>
</dbReference>
<feature type="coiled-coil region" evidence="15">
    <location>
        <begin position="552"/>
        <end position="579"/>
    </location>
</feature>
<dbReference type="AlphaFoldDB" id="A0A2M7RG84"/>
<dbReference type="HAMAP" id="MF_00974">
    <property type="entry name" value="DNA_primase_DnaG"/>
    <property type="match status" value="1"/>
</dbReference>
<dbReference type="GO" id="GO:0006269">
    <property type="term" value="P:DNA replication, synthesis of primer"/>
    <property type="evidence" value="ECO:0007669"/>
    <property type="project" value="UniProtKB-UniRule"/>
</dbReference>
<feature type="domain" description="Toprim" evidence="16">
    <location>
        <begin position="254"/>
        <end position="337"/>
    </location>
</feature>
<dbReference type="InterPro" id="IPR036977">
    <property type="entry name" value="DNA_primase_Znf_CHC2"/>
</dbReference>
<evidence type="ECO:0000256" key="6">
    <source>
        <dbReference type="ARBA" id="ARBA00022723"/>
    </source>
</evidence>
<evidence type="ECO:0000256" key="14">
    <source>
        <dbReference type="PIRSR" id="PIRSR002811-1"/>
    </source>
</evidence>
<keyword evidence="3 12" id="KW-0808">Transferase</keyword>
<organism evidence="17 18">
    <name type="scientific">Candidatus Kerfeldbacteria bacterium CG_4_10_14_0_8_um_filter_42_10</name>
    <dbReference type="NCBI Taxonomy" id="2014248"/>
    <lineage>
        <taxon>Bacteria</taxon>
        <taxon>Candidatus Kerfeldiibacteriota</taxon>
    </lineage>
</organism>
<dbReference type="InterPro" id="IPR019475">
    <property type="entry name" value="DNA_primase_DnaB-bd"/>
</dbReference>
<comment type="caution">
    <text evidence="17">The sequence shown here is derived from an EMBL/GenBank/DDBJ whole genome shotgun (WGS) entry which is preliminary data.</text>
</comment>
<dbReference type="EC" id="2.7.7.101" evidence="12"/>
<dbReference type="InterPro" id="IPR006171">
    <property type="entry name" value="TOPRIM_dom"/>
</dbReference>
<dbReference type="GO" id="GO:0000428">
    <property type="term" value="C:DNA-directed RNA polymerase complex"/>
    <property type="evidence" value="ECO:0007669"/>
    <property type="project" value="UniProtKB-KW"/>
</dbReference>
<comment type="function">
    <text evidence="12 13">RNA polymerase that catalyzes the synthesis of short RNA molecules used as primers for DNA polymerase during DNA replication.</text>
</comment>
<dbReference type="InterPro" id="IPR013264">
    <property type="entry name" value="DNAG_N"/>
</dbReference>
<keyword evidence="6 12" id="KW-0479">Metal-binding</keyword>
<keyword evidence="9" id="KW-0460">Magnesium</keyword>
<comment type="similarity">
    <text evidence="12 13">Belongs to the DnaG primase family.</text>
</comment>
<comment type="subunit">
    <text evidence="12">Monomer. Interacts with DnaB.</text>
</comment>
<dbReference type="Pfam" id="PF13155">
    <property type="entry name" value="Toprim_2"/>
    <property type="match status" value="1"/>
</dbReference>
<comment type="cofactor">
    <cofactor evidence="12 13 14">
        <name>Zn(2+)</name>
        <dbReference type="ChEBI" id="CHEBI:29105"/>
    </cofactor>
    <text evidence="12 13 14">Binds 1 zinc ion per monomer.</text>
</comment>
<evidence type="ECO:0000256" key="2">
    <source>
        <dbReference type="ARBA" id="ARBA00022515"/>
    </source>
</evidence>
<dbReference type="GO" id="GO:0008270">
    <property type="term" value="F:zinc ion binding"/>
    <property type="evidence" value="ECO:0007669"/>
    <property type="project" value="UniProtKB-UniRule"/>
</dbReference>
<dbReference type="Proteomes" id="UP000230779">
    <property type="component" value="Unassembled WGS sequence"/>
</dbReference>
<dbReference type="GO" id="GO:0003677">
    <property type="term" value="F:DNA binding"/>
    <property type="evidence" value="ECO:0007669"/>
    <property type="project" value="UniProtKB-KW"/>
</dbReference>
<dbReference type="SUPFAM" id="SSF57783">
    <property type="entry name" value="Zinc beta-ribbon"/>
    <property type="match status" value="1"/>
</dbReference>
<evidence type="ECO:0000313" key="17">
    <source>
        <dbReference type="EMBL" id="PIY95769.1"/>
    </source>
</evidence>
<dbReference type="SUPFAM" id="SSF56731">
    <property type="entry name" value="DNA primase core"/>
    <property type="match status" value="1"/>
</dbReference>
<comment type="domain">
    <text evidence="12">Contains an N-terminal zinc-binding domain, a central core domain that contains the primase activity, and a C-terminal DnaB-binding domain.</text>
</comment>
<keyword evidence="7 12" id="KW-0863">Zinc-finger</keyword>
<dbReference type="PANTHER" id="PTHR30313:SF2">
    <property type="entry name" value="DNA PRIMASE"/>
    <property type="match status" value="1"/>
</dbReference>
<keyword evidence="10 12" id="KW-0238">DNA-binding</keyword>
<name>A0A2M7RG84_9BACT</name>
<feature type="zinc finger region" description="CHC2-type" evidence="12 14">
    <location>
        <begin position="36"/>
        <end position="60"/>
    </location>
</feature>
<dbReference type="FunFam" id="3.90.580.10:FF:000001">
    <property type="entry name" value="DNA primase"/>
    <property type="match status" value="1"/>
</dbReference>
<protein>
    <recommendedName>
        <fullName evidence="12 13">DNA primase</fullName>
        <ecNumber evidence="12">2.7.7.101</ecNumber>
    </recommendedName>
</protein>
<evidence type="ECO:0000256" key="13">
    <source>
        <dbReference type="PIRNR" id="PIRNR002811"/>
    </source>
</evidence>
<dbReference type="InterPro" id="IPR006295">
    <property type="entry name" value="DNA_primase_DnaG"/>
</dbReference>
<keyword evidence="8 12" id="KW-0862">Zinc</keyword>
<dbReference type="NCBIfam" id="TIGR01391">
    <property type="entry name" value="dnaG"/>
    <property type="match status" value="1"/>
</dbReference>
<dbReference type="Gene3D" id="3.40.1360.10">
    <property type="match status" value="1"/>
</dbReference>
<accession>A0A2M7RG84</accession>
<dbReference type="FunFam" id="3.90.980.10:FF:000001">
    <property type="entry name" value="DNA primase"/>
    <property type="match status" value="1"/>
</dbReference>
<evidence type="ECO:0000256" key="4">
    <source>
        <dbReference type="ARBA" id="ARBA00022695"/>
    </source>
</evidence>
<dbReference type="PANTHER" id="PTHR30313">
    <property type="entry name" value="DNA PRIMASE"/>
    <property type="match status" value="1"/>
</dbReference>
<evidence type="ECO:0000256" key="3">
    <source>
        <dbReference type="ARBA" id="ARBA00022679"/>
    </source>
</evidence>
<evidence type="ECO:0000256" key="1">
    <source>
        <dbReference type="ARBA" id="ARBA00022478"/>
    </source>
</evidence>
<keyword evidence="11 12" id="KW-0804">Transcription</keyword>
<comment type="catalytic activity">
    <reaction evidence="12">
        <text>ssDNA + n NTP = ssDNA/pppN(pN)n-1 hybrid + (n-1) diphosphate.</text>
        <dbReference type="EC" id="2.7.7.101"/>
    </reaction>
</comment>
<dbReference type="InterPro" id="IPR034151">
    <property type="entry name" value="TOPRIM_DnaG_bac"/>
</dbReference>
<gene>
    <name evidence="12" type="primary">dnaG</name>
    <name evidence="17" type="ORF">COY66_05915</name>
</gene>
<dbReference type="InterPro" id="IPR030846">
    <property type="entry name" value="DnaG_bac"/>
</dbReference>
<dbReference type="Pfam" id="PF08275">
    <property type="entry name" value="DNAG_N"/>
    <property type="match status" value="1"/>
</dbReference>
<evidence type="ECO:0000256" key="10">
    <source>
        <dbReference type="ARBA" id="ARBA00023125"/>
    </source>
</evidence>
<dbReference type="InterPro" id="IPR016136">
    <property type="entry name" value="DNA_helicase_N/primase_C"/>
</dbReference>
<dbReference type="Pfam" id="PF01807">
    <property type="entry name" value="Zn_ribbon_DnaG"/>
    <property type="match status" value="1"/>
</dbReference>
<dbReference type="GO" id="GO:0003899">
    <property type="term" value="F:DNA-directed RNA polymerase activity"/>
    <property type="evidence" value="ECO:0007669"/>
    <property type="project" value="UniProtKB-UniRule"/>
</dbReference>
<dbReference type="PROSITE" id="PS50880">
    <property type="entry name" value="TOPRIM"/>
    <property type="match status" value="1"/>
</dbReference>
<dbReference type="InterPro" id="IPR002694">
    <property type="entry name" value="Znf_CHC2"/>
</dbReference>
<dbReference type="SMART" id="SM00493">
    <property type="entry name" value="TOPRIM"/>
    <property type="match status" value="1"/>
</dbReference>
<evidence type="ECO:0000259" key="16">
    <source>
        <dbReference type="PROSITE" id="PS50880"/>
    </source>
</evidence>
<evidence type="ECO:0000256" key="5">
    <source>
        <dbReference type="ARBA" id="ARBA00022705"/>
    </source>
</evidence>
<evidence type="ECO:0000256" key="15">
    <source>
        <dbReference type="SAM" id="Coils"/>
    </source>
</evidence>
<keyword evidence="1 12" id="KW-0240">DNA-directed RNA polymerase</keyword>
<keyword evidence="5 12" id="KW-0235">DNA replication</keyword>
<keyword evidence="2 12" id="KW-0639">Primosome</keyword>
<reference evidence="17 18" key="1">
    <citation type="submission" date="2017-09" db="EMBL/GenBank/DDBJ databases">
        <title>Depth-based differentiation of microbial function through sediment-hosted aquifers and enrichment of novel symbionts in the deep terrestrial subsurface.</title>
        <authorList>
            <person name="Probst A.J."/>
            <person name="Ladd B."/>
            <person name="Jarett J.K."/>
            <person name="Geller-Mcgrath D.E."/>
            <person name="Sieber C.M."/>
            <person name="Emerson J.B."/>
            <person name="Anantharaman K."/>
            <person name="Thomas B.C."/>
            <person name="Malmstrom R."/>
            <person name="Stieglmeier M."/>
            <person name="Klingl A."/>
            <person name="Woyke T."/>
            <person name="Ryan C.M."/>
            <person name="Banfield J.F."/>
        </authorList>
    </citation>
    <scope>NUCLEOTIDE SEQUENCE [LARGE SCALE GENOMIC DNA]</scope>
    <source>
        <strain evidence="17">CG_4_10_14_0_8_um_filter_42_10</strain>
    </source>
</reference>
<keyword evidence="4 12" id="KW-0548">Nucleotidyltransferase</keyword>
<dbReference type="Gene3D" id="3.90.580.10">
    <property type="entry name" value="Zinc finger, CHC2-type domain"/>
    <property type="match status" value="1"/>
</dbReference>
<dbReference type="PIRSF" id="PIRSF002811">
    <property type="entry name" value="DnaG"/>
    <property type="match status" value="1"/>
</dbReference>
<dbReference type="SMART" id="SM00400">
    <property type="entry name" value="ZnF_CHCC"/>
    <property type="match status" value="1"/>
</dbReference>
<evidence type="ECO:0000256" key="11">
    <source>
        <dbReference type="ARBA" id="ARBA00023163"/>
    </source>
</evidence>